<feature type="region of interest" description="Disordered" evidence="1">
    <location>
        <begin position="1"/>
        <end position="53"/>
    </location>
</feature>
<feature type="region of interest" description="Disordered" evidence="1">
    <location>
        <begin position="163"/>
        <end position="198"/>
    </location>
</feature>
<organism evidence="2">
    <name type="scientific">uncultured Frankineae bacterium</name>
    <dbReference type="NCBI Taxonomy" id="437475"/>
    <lineage>
        <taxon>Bacteria</taxon>
        <taxon>Bacillati</taxon>
        <taxon>Actinomycetota</taxon>
        <taxon>Actinomycetes</taxon>
        <taxon>Frankiales</taxon>
        <taxon>environmental samples</taxon>
    </lineage>
</organism>
<feature type="compositionally biased region" description="Basic and acidic residues" evidence="1">
    <location>
        <begin position="1"/>
        <end position="20"/>
    </location>
</feature>
<feature type="compositionally biased region" description="Basic residues" evidence="1">
    <location>
        <begin position="267"/>
        <end position="276"/>
    </location>
</feature>
<evidence type="ECO:0000313" key="2">
    <source>
        <dbReference type="EMBL" id="CAA9360417.1"/>
    </source>
</evidence>
<name>A0A6J4MIB0_9ACTN</name>
<sequence length="276" mass="30615">EDRPQGPDRLDRRGDRDHVLRPHPRGLDPLAVAEGRRRHQQPEVLADGLQPGELPHRLRERPVHHGAAQLGRHLAHRHVHLGGAGDVRRLRRRPPGVPRQAAAARAGPGHHGLPDHRDRHAAVQPVAHGGPLRHLARADHPLPVLLAPAVGLRPVRLLPRDPVGDGAGRAGRRCDGVAGVPQGDHPARGARGLHGGDPDVLRDLERLHLRHHAHRERSSAPRPRRARLLQRRQPVLPADRTHRRGIRGGHHPGDHPGARLPAEDRRRTHQRRRQGL</sequence>
<evidence type="ECO:0000256" key="1">
    <source>
        <dbReference type="SAM" id="MobiDB-lite"/>
    </source>
</evidence>
<proteinExistence type="predicted"/>
<feature type="compositionally biased region" description="Basic and acidic residues" evidence="1">
    <location>
        <begin position="251"/>
        <end position="266"/>
    </location>
</feature>
<dbReference type="EMBL" id="CADCUE010000283">
    <property type="protein sequence ID" value="CAA9360417.1"/>
    <property type="molecule type" value="Genomic_DNA"/>
</dbReference>
<dbReference type="AlphaFoldDB" id="A0A6J4MIB0"/>
<protein>
    <submittedName>
        <fullName evidence="2">Maltodextrin ABC transporter, permease protein MdxG</fullName>
    </submittedName>
</protein>
<feature type="compositionally biased region" description="Basic residues" evidence="1">
    <location>
        <begin position="241"/>
        <end position="250"/>
    </location>
</feature>
<feature type="non-terminal residue" evidence="2">
    <location>
        <position position="276"/>
    </location>
</feature>
<feature type="non-terminal residue" evidence="2">
    <location>
        <position position="1"/>
    </location>
</feature>
<gene>
    <name evidence="2" type="ORF">AVDCRST_MAG16-3009</name>
</gene>
<feature type="compositionally biased region" description="Low complexity" evidence="1">
    <location>
        <begin position="98"/>
        <end position="107"/>
    </location>
</feature>
<accession>A0A6J4MIB0</accession>
<reference evidence="2" key="1">
    <citation type="submission" date="2020-02" db="EMBL/GenBank/DDBJ databases">
        <authorList>
            <person name="Meier V. D."/>
        </authorList>
    </citation>
    <scope>NUCLEOTIDE SEQUENCE</scope>
    <source>
        <strain evidence="2">AVDCRST_MAG16</strain>
    </source>
</reference>
<feature type="region of interest" description="Disordered" evidence="1">
    <location>
        <begin position="88"/>
        <end position="117"/>
    </location>
</feature>
<feature type="region of interest" description="Disordered" evidence="1">
    <location>
        <begin position="211"/>
        <end position="276"/>
    </location>
</feature>